<protein>
    <submittedName>
        <fullName evidence="2">Uncharacterized protein</fullName>
    </submittedName>
</protein>
<gene>
    <name evidence="2" type="ORF">LITE_LOCUS7347</name>
</gene>
<sequence length="250" mass="28930">MFSPLVGPLNITVQFFDAQSTLNRILRGPLTWLIEKKTSKKKNNTHLSVLPPPLISSSSQNFPNPTKKPAQLRLCHRLSSRQIHHAHRRRSSSCHPNLFSDHPMSFHFNPLHTTPKAAPSPPVPQHSNGHRPLRSAFPIPQRPLPPPLQLLRRRFPLLHRPQVPLHPPVSLLHQLPHYPYLFPFRSRPRPPLFHLCAFSQTPNGRLALPLRQPHRNRCPRQHHRALRRHREYEQAPVAHHHECESHGLDS</sequence>
<evidence type="ECO:0000313" key="3">
    <source>
        <dbReference type="Proteomes" id="UP001154282"/>
    </source>
</evidence>
<feature type="region of interest" description="Disordered" evidence="1">
    <location>
        <begin position="44"/>
        <end position="68"/>
    </location>
</feature>
<proteinExistence type="predicted"/>
<evidence type="ECO:0000313" key="2">
    <source>
        <dbReference type="EMBL" id="CAI0391966.1"/>
    </source>
</evidence>
<name>A0AAV0I2W6_9ROSI</name>
<accession>A0AAV0I2W6</accession>
<dbReference type="Proteomes" id="UP001154282">
    <property type="component" value="Unassembled WGS sequence"/>
</dbReference>
<reference evidence="2" key="1">
    <citation type="submission" date="2022-08" db="EMBL/GenBank/DDBJ databases">
        <authorList>
            <person name="Gutierrez-Valencia J."/>
        </authorList>
    </citation>
    <scope>NUCLEOTIDE SEQUENCE</scope>
</reference>
<dbReference type="EMBL" id="CAMGYJ010000003">
    <property type="protein sequence ID" value="CAI0391966.1"/>
    <property type="molecule type" value="Genomic_DNA"/>
</dbReference>
<comment type="caution">
    <text evidence="2">The sequence shown here is derived from an EMBL/GenBank/DDBJ whole genome shotgun (WGS) entry which is preliminary data.</text>
</comment>
<keyword evidence="3" id="KW-1185">Reference proteome</keyword>
<feature type="region of interest" description="Disordered" evidence="1">
    <location>
        <begin position="109"/>
        <end position="145"/>
    </location>
</feature>
<organism evidence="2 3">
    <name type="scientific">Linum tenue</name>
    <dbReference type="NCBI Taxonomy" id="586396"/>
    <lineage>
        <taxon>Eukaryota</taxon>
        <taxon>Viridiplantae</taxon>
        <taxon>Streptophyta</taxon>
        <taxon>Embryophyta</taxon>
        <taxon>Tracheophyta</taxon>
        <taxon>Spermatophyta</taxon>
        <taxon>Magnoliopsida</taxon>
        <taxon>eudicotyledons</taxon>
        <taxon>Gunneridae</taxon>
        <taxon>Pentapetalae</taxon>
        <taxon>rosids</taxon>
        <taxon>fabids</taxon>
        <taxon>Malpighiales</taxon>
        <taxon>Linaceae</taxon>
        <taxon>Linum</taxon>
    </lineage>
</organism>
<dbReference type="AlphaFoldDB" id="A0AAV0I2W6"/>
<evidence type="ECO:0000256" key="1">
    <source>
        <dbReference type="SAM" id="MobiDB-lite"/>
    </source>
</evidence>